<accession>A0A135YZK0</accession>
<evidence type="ECO:0000256" key="11">
    <source>
        <dbReference type="ARBA" id="ARBA00022726"/>
    </source>
</evidence>
<dbReference type="HAMAP" id="MF_00004">
    <property type="entry name" value="Aden_phosphoribosyltr"/>
    <property type="match status" value="1"/>
</dbReference>
<dbReference type="EC" id="2.4.2.7" evidence="7 12"/>
<dbReference type="InterPro" id="IPR029057">
    <property type="entry name" value="PRTase-like"/>
</dbReference>
<evidence type="ECO:0000313" key="15">
    <source>
        <dbReference type="EMBL" id="SUB60809.1"/>
    </source>
</evidence>
<organism evidence="14 16">
    <name type="scientific">Peptostreptococcus anaerobius</name>
    <dbReference type="NCBI Taxonomy" id="1261"/>
    <lineage>
        <taxon>Bacteria</taxon>
        <taxon>Bacillati</taxon>
        <taxon>Bacillota</taxon>
        <taxon>Clostridia</taxon>
        <taxon>Peptostreptococcales</taxon>
        <taxon>Peptostreptococcaceae</taxon>
        <taxon>Peptostreptococcus</taxon>
    </lineage>
</organism>
<comment type="similarity">
    <text evidence="5 12">Belongs to the purine/pyrimidine phosphoribosyltransferase family.</text>
</comment>
<dbReference type="AlphaFoldDB" id="A0A135YZK0"/>
<keyword evidence="8 12" id="KW-0963">Cytoplasm</keyword>
<keyword evidence="11 12" id="KW-0660">Purine salvage</keyword>
<evidence type="ECO:0000256" key="5">
    <source>
        <dbReference type="ARBA" id="ARBA00008391"/>
    </source>
</evidence>
<evidence type="ECO:0000256" key="1">
    <source>
        <dbReference type="ARBA" id="ARBA00000868"/>
    </source>
</evidence>
<proteinExistence type="inferred from homology"/>
<dbReference type="CDD" id="cd06223">
    <property type="entry name" value="PRTases_typeI"/>
    <property type="match status" value="1"/>
</dbReference>
<dbReference type="UniPathway" id="UPA00588">
    <property type="reaction ID" value="UER00646"/>
</dbReference>
<evidence type="ECO:0000313" key="14">
    <source>
        <dbReference type="EMBL" id="KXI14822.1"/>
    </source>
</evidence>
<evidence type="ECO:0000256" key="4">
    <source>
        <dbReference type="ARBA" id="ARBA00004659"/>
    </source>
</evidence>
<dbReference type="GO" id="GO:0005737">
    <property type="term" value="C:cytoplasm"/>
    <property type="evidence" value="ECO:0007669"/>
    <property type="project" value="UniProtKB-SubCell"/>
</dbReference>
<evidence type="ECO:0000259" key="13">
    <source>
        <dbReference type="Pfam" id="PF00156"/>
    </source>
</evidence>
<dbReference type="NCBIfam" id="NF002633">
    <property type="entry name" value="PRK02304.1-2"/>
    <property type="match status" value="1"/>
</dbReference>
<comment type="catalytic activity">
    <reaction evidence="1 12">
        <text>AMP + diphosphate = 5-phospho-alpha-D-ribose 1-diphosphate + adenine</text>
        <dbReference type="Rhea" id="RHEA:16609"/>
        <dbReference type="ChEBI" id="CHEBI:16708"/>
        <dbReference type="ChEBI" id="CHEBI:33019"/>
        <dbReference type="ChEBI" id="CHEBI:58017"/>
        <dbReference type="ChEBI" id="CHEBI:456215"/>
        <dbReference type="EC" id="2.4.2.7"/>
    </reaction>
</comment>
<dbReference type="STRING" id="1261.HMPREF3195_00011"/>
<dbReference type="GO" id="GO:0006166">
    <property type="term" value="P:purine ribonucleoside salvage"/>
    <property type="evidence" value="ECO:0007669"/>
    <property type="project" value="UniProtKB-UniRule"/>
</dbReference>
<comment type="subcellular location">
    <subcellularLocation>
        <location evidence="3 12">Cytoplasm</location>
    </subcellularLocation>
</comment>
<dbReference type="EMBL" id="UGTB01000004">
    <property type="protein sequence ID" value="SUB60809.1"/>
    <property type="molecule type" value="Genomic_DNA"/>
</dbReference>
<comment type="subunit">
    <text evidence="6 12">Homodimer.</text>
</comment>
<evidence type="ECO:0000313" key="16">
    <source>
        <dbReference type="Proteomes" id="UP000070326"/>
    </source>
</evidence>
<dbReference type="GO" id="GO:0002055">
    <property type="term" value="F:adenine binding"/>
    <property type="evidence" value="ECO:0007669"/>
    <property type="project" value="TreeGrafter"/>
</dbReference>
<keyword evidence="10 12" id="KW-0808">Transferase</keyword>
<gene>
    <name evidence="12 15" type="primary">apt</name>
    <name evidence="14" type="ORF">HMPREF3195_00011</name>
    <name evidence="15" type="ORF">NCTC11460_00723</name>
</gene>
<comment type="pathway">
    <text evidence="4 12">Purine metabolism; AMP biosynthesis via salvage pathway; AMP from adenine: step 1/1.</text>
</comment>
<dbReference type="PANTHER" id="PTHR32315:SF3">
    <property type="entry name" value="ADENINE PHOSPHORIBOSYLTRANSFERASE"/>
    <property type="match status" value="1"/>
</dbReference>
<dbReference type="GO" id="GO:0044209">
    <property type="term" value="P:AMP salvage"/>
    <property type="evidence" value="ECO:0007669"/>
    <property type="project" value="UniProtKB-UniRule"/>
</dbReference>
<dbReference type="EMBL" id="LSQZ01000001">
    <property type="protein sequence ID" value="KXI14822.1"/>
    <property type="molecule type" value="Genomic_DNA"/>
</dbReference>
<dbReference type="GO" id="GO:0003999">
    <property type="term" value="F:adenine phosphoribosyltransferase activity"/>
    <property type="evidence" value="ECO:0007669"/>
    <property type="project" value="UniProtKB-UniRule"/>
</dbReference>
<dbReference type="PANTHER" id="PTHR32315">
    <property type="entry name" value="ADENINE PHOSPHORIBOSYLTRANSFERASE"/>
    <property type="match status" value="1"/>
</dbReference>
<dbReference type="Proteomes" id="UP000070326">
    <property type="component" value="Unassembled WGS sequence"/>
</dbReference>
<dbReference type="NCBIfam" id="NF002634">
    <property type="entry name" value="PRK02304.1-3"/>
    <property type="match status" value="1"/>
</dbReference>
<dbReference type="Proteomes" id="UP000255101">
    <property type="component" value="Unassembled WGS sequence"/>
</dbReference>
<comment type="function">
    <text evidence="2 12">Catalyzes a salvage reaction resulting in the formation of AMP, that is energically less costly than de novo synthesis.</text>
</comment>
<dbReference type="GO" id="GO:0016208">
    <property type="term" value="F:AMP binding"/>
    <property type="evidence" value="ECO:0007669"/>
    <property type="project" value="TreeGrafter"/>
</dbReference>
<dbReference type="InterPro" id="IPR000836">
    <property type="entry name" value="PRTase_dom"/>
</dbReference>
<evidence type="ECO:0000256" key="2">
    <source>
        <dbReference type="ARBA" id="ARBA00003968"/>
    </source>
</evidence>
<keyword evidence="9 12" id="KW-0328">Glycosyltransferase</keyword>
<dbReference type="Pfam" id="PF00156">
    <property type="entry name" value="Pribosyltran"/>
    <property type="match status" value="1"/>
</dbReference>
<sequence>MNLEEKIRNVQDFPKPGIGFKDITTLIADGQAFRYAVSQMADHLKGLGVEAIVGPEARGFIFGTPVACELGVGFIPIRKPGKLPAEVESFEYDLEYGSDTLEIHKDAIKPGMKVAIVDDLLATGGTVAAVVKLVEKLGGQVVGLEFLIELTFLKGRDKLSNYKVNTLVEYDSE</sequence>
<reference evidence="15 17" key="2">
    <citation type="submission" date="2018-06" db="EMBL/GenBank/DDBJ databases">
        <authorList>
            <consortium name="Pathogen Informatics"/>
            <person name="Doyle S."/>
        </authorList>
    </citation>
    <scope>NUCLEOTIDE SEQUENCE [LARGE SCALE GENOMIC DNA]</scope>
    <source>
        <strain evidence="15 17">NCTC11460</strain>
    </source>
</reference>
<dbReference type="InterPro" id="IPR050054">
    <property type="entry name" value="UPRTase/APRTase"/>
</dbReference>
<evidence type="ECO:0000256" key="12">
    <source>
        <dbReference type="HAMAP-Rule" id="MF_00004"/>
    </source>
</evidence>
<dbReference type="NCBIfam" id="NF002636">
    <property type="entry name" value="PRK02304.1-5"/>
    <property type="match status" value="1"/>
</dbReference>
<evidence type="ECO:0000256" key="9">
    <source>
        <dbReference type="ARBA" id="ARBA00022676"/>
    </source>
</evidence>
<reference evidence="14 16" key="1">
    <citation type="submission" date="2016-02" db="EMBL/GenBank/DDBJ databases">
        <authorList>
            <person name="Wen L."/>
            <person name="He K."/>
            <person name="Yang H."/>
        </authorList>
    </citation>
    <scope>NUCLEOTIDE SEQUENCE [LARGE SCALE GENOMIC DNA]</scope>
    <source>
        <strain evidence="14 16">MJR8628A</strain>
    </source>
</reference>
<dbReference type="eggNOG" id="COG0503">
    <property type="taxonomic scope" value="Bacteria"/>
</dbReference>
<dbReference type="RefSeq" id="WP_019595259.1">
    <property type="nucleotide sequence ID" value="NZ_FOVA01000020.1"/>
</dbReference>
<evidence type="ECO:0000256" key="8">
    <source>
        <dbReference type="ARBA" id="ARBA00022490"/>
    </source>
</evidence>
<dbReference type="SUPFAM" id="SSF53271">
    <property type="entry name" value="PRTase-like"/>
    <property type="match status" value="1"/>
</dbReference>
<dbReference type="GO" id="GO:0006168">
    <property type="term" value="P:adenine salvage"/>
    <property type="evidence" value="ECO:0007669"/>
    <property type="project" value="InterPro"/>
</dbReference>
<evidence type="ECO:0000256" key="6">
    <source>
        <dbReference type="ARBA" id="ARBA00011738"/>
    </source>
</evidence>
<dbReference type="InterPro" id="IPR005764">
    <property type="entry name" value="Ade_phspho_trans"/>
</dbReference>
<protein>
    <recommendedName>
        <fullName evidence="7 12">Adenine phosphoribosyltransferase</fullName>
        <shortName evidence="12">APRT</shortName>
        <ecNumber evidence="7 12">2.4.2.7</ecNumber>
    </recommendedName>
</protein>
<evidence type="ECO:0000256" key="7">
    <source>
        <dbReference type="ARBA" id="ARBA00011893"/>
    </source>
</evidence>
<dbReference type="PATRIC" id="fig|1261.3.peg.1525"/>
<dbReference type="FunFam" id="3.40.50.2020:FF:000004">
    <property type="entry name" value="Adenine phosphoribosyltransferase"/>
    <property type="match status" value="1"/>
</dbReference>
<dbReference type="NCBIfam" id="TIGR01090">
    <property type="entry name" value="apt"/>
    <property type="match status" value="1"/>
</dbReference>
<feature type="domain" description="Phosphoribosyltransferase" evidence="13">
    <location>
        <begin position="48"/>
        <end position="148"/>
    </location>
</feature>
<evidence type="ECO:0000313" key="17">
    <source>
        <dbReference type="Proteomes" id="UP000255101"/>
    </source>
</evidence>
<name>A0A135YZK0_9FIRM</name>
<dbReference type="Gene3D" id="3.40.50.2020">
    <property type="match status" value="1"/>
</dbReference>
<evidence type="ECO:0000256" key="3">
    <source>
        <dbReference type="ARBA" id="ARBA00004496"/>
    </source>
</evidence>
<evidence type="ECO:0000256" key="10">
    <source>
        <dbReference type="ARBA" id="ARBA00022679"/>
    </source>
</evidence>